<dbReference type="GO" id="GO:0016020">
    <property type="term" value="C:membrane"/>
    <property type="evidence" value="ECO:0007669"/>
    <property type="project" value="UniProtKB-SubCell"/>
</dbReference>
<dbReference type="Ensembl" id="ENSXETT00000078804">
    <property type="protein sequence ID" value="ENSXETP00000069997"/>
    <property type="gene ID" value="ENSXETG00000043680"/>
</dbReference>
<dbReference type="AlphaFoldDB" id="Q28HB7"/>
<feature type="chain" id="PRO_5033206301" evidence="9 13">
    <location>
        <begin position="20"/>
        <end position="124"/>
    </location>
</feature>
<accession>A0A6I8QBY8</accession>
<proteinExistence type="evidence at transcript level"/>
<dbReference type="GeneID" id="733527"/>
<dbReference type="GeneTree" id="ENSGT00530000064649"/>
<dbReference type="Pfam" id="PF06679">
    <property type="entry name" value="DUF1180"/>
    <property type="match status" value="1"/>
</dbReference>
<evidence type="ECO:0000313" key="10">
    <source>
        <dbReference type="EMBL" id="CAJ82048.1"/>
    </source>
</evidence>
<dbReference type="Xenbase" id="XB-GENE-5728968">
    <property type="gene designation" value="fam174c"/>
</dbReference>
<evidence type="ECO:0000313" key="13">
    <source>
        <dbReference type="RefSeq" id="NP_001037915.1"/>
    </source>
</evidence>
<dbReference type="PANTHER" id="PTHR28607">
    <property type="entry name" value="EXPRESSED PROTEIN"/>
    <property type="match status" value="1"/>
</dbReference>
<dbReference type="EMBL" id="CR760950">
    <property type="protein sequence ID" value="CAJ82048.1"/>
    <property type="molecule type" value="mRNA"/>
</dbReference>
<evidence type="ECO:0000256" key="4">
    <source>
        <dbReference type="ARBA" id="ARBA00022729"/>
    </source>
</evidence>
<organism evidence="10">
    <name type="scientific">Xenopus tropicalis</name>
    <name type="common">Western clawed frog</name>
    <name type="synonym">Silurana tropicalis</name>
    <dbReference type="NCBI Taxonomy" id="8364"/>
    <lineage>
        <taxon>Eukaryota</taxon>
        <taxon>Metazoa</taxon>
        <taxon>Chordata</taxon>
        <taxon>Craniata</taxon>
        <taxon>Vertebrata</taxon>
        <taxon>Euteleostomi</taxon>
        <taxon>Amphibia</taxon>
        <taxon>Batrachia</taxon>
        <taxon>Anura</taxon>
        <taxon>Pipoidea</taxon>
        <taxon>Pipidae</taxon>
        <taxon>Xenopodinae</taxon>
        <taxon>Xenopus</taxon>
        <taxon>Silurana</taxon>
    </lineage>
</organism>
<evidence type="ECO:0000256" key="9">
    <source>
        <dbReference type="SAM" id="SignalP"/>
    </source>
</evidence>
<dbReference type="PANTHER" id="PTHR28607:SF2">
    <property type="entry name" value="PROTEIN FAM174C"/>
    <property type="match status" value="1"/>
</dbReference>
<evidence type="ECO:0000256" key="1">
    <source>
        <dbReference type="ARBA" id="ARBA00004479"/>
    </source>
</evidence>
<dbReference type="RefSeq" id="XP_012819506.2">
    <property type="nucleotide sequence ID" value="XM_012964052.3"/>
</dbReference>
<evidence type="ECO:0000256" key="3">
    <source>
        <dbReference type="ARBA" id="ARBA00022692"/>
    </source>
</evidence>
<evidence type="ECO:0000256" key="5">
    <source>
        <dbReference type="ARBA" id="ARBA00022989"/>
    </source>
</evidence>
<evidence type="ECO:0000313" key="12">
    <source>
        <dbReference type="Proteomes" id="UP000008143"/>
    </source>
</evidence>
<keyword evidence="5 8" id="KW-1133">Transmembrane helix</keyword>
<reference evidence="11" key="3">
    <citation type="submission" date="2020-05" db="UniProtKB">
        <authorList>
            <consortium name="Ensembl"/>
        </authorList>
    </citation>
    <scope>IDENTIFICATION</scope>
</reference>
<feature type="signal peptide" evidence="9">
    <location>
        <begin position="1"/>
        <end position="19"/>
    </location>
</feature>
<reference evidence="13 14" key="4">
    <citation type="submission" date="2025-04" db="UniProtKB">
        <authorList>
            <consortium name="RefSeq"/>
        </authorList>
    </citation>
    <scope>IDENTIFICATION</scope>
    <source>
        <strain evidence="14">Nigerian</strain>
        <tissue evidence="14">Liver and blood</tissue>
    </source>
</reference>
<evidence type="ECO:0000256" key="8">
    <source>
        <dbReference type="SAM" id="Phobius"/>
    </source>
</evidence>
<dbReference type="OMA" id="FFGANMQ"/>
<comment type="similarity">
    <text evidence="2">Belongs to the FAM174 family.</text>
</comment>
<keyword evidence="7" id="KW-0325">Glycoprotein</keyword>
<evidence type="ECO:0000256" key="6">
    <source>
        <dbReference type="ARBA" id="ARBA00023136"/>
    </source>
</evidence>
<evidence type="ECO:0000256" key="7">
    <source>
        <dbReference type="ARBA" id="ARBA00023180"/>
    </source>
</evidence>
<protein>
    <submittedName>
        <fullName evidence="11">Family with sequence similarity 174 member C</fullName>
    </submittedName>
    <submittedName>
        <fullName evidence="10">Novel protein</fullName>
    </submittedName>
    <submittedName>
        <fullName evidence="14">Protein FAM174C isoform X1</fullName>
    </submittedName>
    <submittedName>
        <fullName evidence="13">Uncharacterized membrane protein C19orf24 homolog precursor</fullName>
    </submittedName>
</protein>
<dbReference type="Proteomes" id="UP000008143">
    <property type="component" value="Chromosome 1"/>
</dbReference>
<dbReference type="OrthoDB" id="5917722at2759"/>
<reference evidence="11" key="2">
    <citation type="journal article" date="2010" name="Science">
        <title>The genome of the Western clawed frog Xenopus tropicalis.</title>
        <authorList>
            <person name="Hellsten U."/>
            <person name="Harland R.M."/>
            <person name="Gilchrist M.J."/>
            <person name="Hendrix D."/>
            <person name="Jurka J."/>
            <person name="Kapitonov V."/>
            <person name="Ovcharenko I."/>
            <person name="Putnam N.H."/>
            <person name="Shu S."/>
            <person name="Taher L."/>
            <person name="Blitz I.L."/>
            <person name="Blumberg B."/>
            <person name="Dichmann D.S."/>
            <person name="Dubchak I."/>
            <person name="Amaya E."/>
            <person name="Detter J.C."/>
            <person name="Fletcher R."/>
            <person name="Gerhard D.S."/>
            <person name="Goodstein D."/>
            <person name="Graves T."/>
            <person name="Grigoriev I.V."/>
            <person name="Grimwood J."/>
            <person name="Kawashima T."/>
            <person name="Lindquist E."/>
            <person name="Lucas S.M."/>
            <person name="Mead P.E."/>
            <person name="Mitros T."/>
            <person name="Ogino H."/>
            <person name="Ohta Y."/>
            <person name="Poliakov A.V."/>
            <person name="Pollet N."/>
            <person name="Robert J."/>
            <person name="Salamov A."/>
            <person name="Sater A.K."/>
            <person name="Schmutz J."/>
            <person name="Terry A."/>
            <person name="Vize P.D."/>
            <person name="Warren W.C."/>
            <person name="Wells D."/>
            <person name="Wills A."/>
            <person name="Wilson R.K."/>
            <person name="Zimmerman L.B."/>
            <person name="Zorn A.M."/>
            <person name="Grainger R."/>
            <person name="Grammer T."/>
            <person name="Khokha M.K."/>
            <person name="Richardson P.M."/>
            <person name="Rokhsar D.S."/>
        </authorList>
    </citation>
    <scope>NUCLEOTIDE SEQUENCE [LARGE SCALE GENOMIC DNA]</scope>
    <source>
        <strain evidence="11">Nigerian</strain>
    </source>
</reference>
<name>Q28HB7_XENTR</name>
<evidence type="ECO:0000313" key="11">
    <source>
        <dbReference type="Ensembl" id="ENSXETP00000069997"/>
    </source>
</evidence>
<evidence type="ECO:0000313" key="14">
    <source>
        <dbReference type="RefSeq" id="XP_012819506.2"/>
    </source>
</evidence>
<reference evidence="10" key="1">
    <citation type="submission" date="2006-10" db="EMBL/GenBank/DDBJ databases">
        <authorList>
            <person name="Amaya E."/>
            <person name="Ashurst J.L."/>
            <person name="Bonfield J.K."/>
            <person name="Croning M.D.R."/>
            <person name="Chen C-K."/>
            <person name="Davies R.M."/>
            <person name="Francis M.D."/>
            <person name="Garrett N."/>
            <person name="Gilchrist M.J."/>
            <person name="Grafham D.V."/>
            <person name="McLaren S.R."/>
            <person name="Papalopulu N."/>
            <person name="Rogers J."/>
            <person name="Smith J.C."/>
            <person name="Taylor R.G."/>
            <person name="Voigt J."/>
            <person name="Zorn A.M."/>
        </authorList>
    </citation>
    <scope>NUCLEOTIDE SEQUENCE</scope>
</reference>
<keyword evidence="3 8" id="KW-0812">Transmembrane</keyword>
<evidence type="ECO:0000256" key="2">
    <source>
        <dbReference type="ARBA" id="ARBA00006986"/>
    </source>
</evidence>
<evidence type="ECO:0000313" key="15">
    <source>
        <dbReference type="Xenbase" id="XB-GENE-5728968"/>
    </source>
</evidence>
<comment type="subcellular location">
    <subcellularLocation>
        <location evidence="1">Membrane</location>
        <topology evidence="1">Single-pass type I membrane protein</topology>
    </subcellularLocation>
</comment>
<keyword evidence="6 8" id="KW-0472">Membrane</keyword>
<dbReference type="InterPro" id="IPR009565">
    <property type="entry name" value="FAM174-like"/>
</dbReference>
<gene>
    <name evidence="11 13 14 15" type="primary">fam174c</name>
    <name evidence="13 14" type="synonym">c19orf24</name>
    <name evidence="10" type="ORF">TEgg026g04.1-001</name>
</gene>
<dbReference type="RefSeq" id="NP_001037915.1">
    <property type="nucleotide sequence ID" value="NM_001044450.1"/>
</dbReference>
<dbReference type="CTD" id="55009"/>
<sequence>MWFFASILVLLVAGKLVDSAGQNSTAPPQAADVTTKYNSQNTTTKHNVQETFFGANVQMVQRAFYVLIGISLLAVLYFIIRTLRLKKKPIKKKYGLLSDYDENMEMGSLDSDEEKIFEARSLRR</sequence>
<dbReference type="KEGG" id="xtr:733527"/>
<keyword evidence="12" id="KW-1185">Reference proteome</keyword>
<accession>Q28HB7</accession>
<feature type="transmembrane region" description="Helical" evidence="8">
    <location>
        <begin position="63"/>
        <end position="83"/>
    </location>
</feature>
<keyword evidence="4 9" id="KW-0732">Signal</keyword>
<dbReference type="AGR" id="Xenbase:XB-GENE-5728968"/>